<dbReference type="PANTHER" id="PTHR12598:SF0">
    <property type="entry name" value="COPPER HOMEOSTASIS PROTEIN CUTC HOMOLOG"/>
    <property type="match status" value="1"/>
</dbReference>
<evidence type="ECO:0000313" key="3">
    <source>
        <dbReference type="EMBL" id="TXE17438.1"/>
    </source>
</evidence>
<dbReference type="Proteomes" id="UP000321938">
    <property type="component" value="Unassembled WGS sequence"/>
</dbReference>
<evidence type="ECO:0000256" key="2">
    <source>
        <dbReference type="HAMAP-Rule" id="MF_00795"/>
    </source>
</evidence>
<dbReference type="FunFam" id="3.20.20.380:FF:000001">
    <property type="entry name" value="Copper homeostasis protein CutC"/>
    <property type="match status" value="1"/>
</dbReference>
<organism evidence="3 4">
    <name type="scientific">Psychroserpens burtonensis</name>
    <dbReference type="NCBI Taxonomy" id="49278"/>
    <lineage>
        <taxon>Bacteria</taxon>
        <taxon>Pseudomonadati</taxon>
        <taxon>Bacteroidota</taxon>
        <taxon>Flavobacteriia</taxon>
        <taxon>Flavobacteriales</taxon>
        <taxon>Flavobacteriaceae</taxon>
        <taxon>Psychroserpens</taxon>
    </lineage>
</organism>
<protein>
    <recommendedName>
        <fullName evidence="2">PF03932 family protein CutC</fullName>
    </recommendedName>
</protein>
<comment type="similarity">
    <text evidence="1 2">Belongs to the CutC family.</text>
</comment>
<dbReference type="Gene3D" id="3.20.20.380">
    <property type="entry name" value="Copper homeostasis (CutC) domain"/>
    <property type="match status" value="1"/>
</dbReference>
<accession>A0A5C7B8C0</accession>
<proteinExistence type="inferred from homology"/>
<dbReference type="OrthoDB" id="9815677at2"/>
<dbReference type="GO" id="GO:0005737">
    <property type="term" value="C:cytoplasm"/>
    <property type="evidence" value="ECO:0007669"/>
    <property type="project" value="UniProtKB-SubCell"/>
</dbReference>
<comment type="caution">
    <text evidence="2">Once thought to be involved in copper homeostasis, experiments in E.coli have shown this is not the case.</text>
</comment>
<dbReference type="RefSeq" id="WP_147231625.1">
    <property type="nucleotide sequence ID" value="NZ_VOSB01000012.1"/>
</dbReference>
<dbReference type="AlphaFoldDB" id="A0A5C7B8C0"/>
<gene>
    <name evidence="2" type="primary">cutC</name>
    <name evidence="3" type="ORF">ES692_09170</name>
</gene>
<evidence type="ECO:0000313" key="4">
    <source>
        <dbReference type="Proteomes" id="UP000321938"/>
    </source>
</evidence>
<keyword evidence="4" id="KW-1185">Reference proteome</keyword>
<dbReference type="InterPro" id="IPR005627">
    <property type="entry name" value="CutC-like"/>
</dbReference>
<dbReference type="PANTHER" id="PTHR12598">
    <property type="entry name" value="COPPER HOMEOSTASIS PROTEIN CUTC"/>
    <property type="match status" value="1"/>
</dbReference>
<evidence type="ECO:0000256" key="1">
    <source>
        <dbReference type="ARBA" id="ARBA00007768"/>
    </source>
</evidence>
<comment type="subcellular location">
    <subcellularLocation>
        <location evidence="2">Cytoplasm</location>
    </subcellularLocation>
</comment>
<reference evidence="3 4" key="1">
    <citation type="submission" date="2019-08" db="EMBL/GenBank/DDBJ databases">
        <title>Genome of Psychroserpens burtonensis ACAM 167.</title>
        <authorList>
            <person name="Bowman J.P."/>
        </authorList>
    </citation>
    <scope>NUCLEOTIDE SEQUENCE [LARGE SCALE GENOMIC DNA]</scope>
    <source>
        <strain evidence="3 4">ACAM 167</strain>
    </source>
</reference>
<dbReference type="EMBL" id="VOSB01000012">
    <property type="protein sequence ID" value="TXE17438.1"/>
    <property type="molecule type" value="Genomic_DNA"/>
</dbReference>
<dbReference type="STRING" id="1123037.GCA_000425305_01913"/>
<dbReference type="Pfam" id="PF03932">
    <property type="entry name" value="CutC"/>
    <property type="match status" value="1"/>
</dbReference>
<dbReference type="HAMAP" id="MF_00795">
    <property type="entry name" value="CutC"/>
    <property type="match status" value="1"/>
</dbReference>
<dbReference type="InterPro" id="IPR036822">
    <property type="entry name" value="CutC-like_dom_sf"/>
</dbReference>
<name>A0A5C7B8C0_9FLAO</name>
<sequence>MTLEICTNSYQSAKNAQISGAKRIELCSELSIGGITPSYGLIQQVIEELDIETFVLIRPRSGNFQYSEAEFDIIKKDIQICKDLGCHGIVSGVLNDDNTIDIKRTQDLIALSKPLPFTFHRAFDIVPNPEKALEQLIKLGVHRILTSGQHPKAIDGLDNLKALKEQAKNRITLLVGSGINSQNAKLFKDAGFEELHASASEVIHTVSSVYFGNTPQTVSSITEIKAILKTIDNEV</sequence>
<keyword evidence="2" id="KW-0963">Cytoplasm</keyword>
<dbReference type="GO" id="GO:0005507">
    <property type="term" value="F:copper ion binding"/>
    <property type="evidence" value="ECO:0007669"/>
    <property type="project" value="TreeGrafter"/>
</dbReference>
<dbReference type="SUPFAM" id="SSF110395">
    <property type="entry name" value="CutC-like"/>
    <property type="match status" value="1"/>
</dbReference>
<comment type="caution">
    <text evidence="3">The sequence shown here is derived from an EMBL/GenBank/DDBJ whole genome shotgun (WGS) entry which is preliminary data.</text>
</comment>